<dbReference type="GO" id="GO:0000400">
    <property type="term" value="F:four-way junction DNA binding"/>
    <property type="evidence" value="ECO:0007669"/>
    <property type="project" value="UniProtKB-UniRule"/>
</dbReference>
<dbReference type="Pfam" id="PF01330">
    <property type="entry name" value="RuvA_N"/>
    <property type="match status" value="1"/>
</dbReference>
<comment type="subunit">
    <text evidence="6">Homotetramer. Forms an RuvA(8)-RuvB(12)-Holliday junction (HJ) complex. HJ DNA is sandwiched between 2 RuvA tetramers; dsDNA enters through RuvA and exits via RuvB. An RuvB hexamer assembles on each DNA strand where it exits the tetramer. Each RuvB hexamer is contacted by two RuvA subunits (via domain III) on 2 adjacent RuvB subunits; this complex drives branch migration. In the full resolvosome a probable DNA-RuvA(4)-RuvB(12)-RuvC(2) complex forms which resolves the HJ.</text>
</comment>
<feature type="region of interest" description="Domain III" evidence="6">
    <location>
        <begin position="150"/>
        <end position="200"/>
    </location>
</feature>
<evidence type="ECO:0000256" key="4">
    <source>
        <dbReference type="ARBA" id="ARBA00023172"/>
    </source>
</evidence>
<keyword evidence="1 6" id="KW-0963">Cytoplasm</keyword>
<dbReference type="SMART" id="SM00278">
    <property type="entry name" value="HhH1"/>
    <property type="match status" value="2"/>
</dbReference>
<feature type="domain" description="Helix-hairpin-helix DNA-binding motif class 1" evidence="7">
    <location>
        <begin position="71"/>
        <end position="90"/>
    </location>
</feature>
<feature type="domain" description="Helix-hairpin-helix DNA-binding motif class 1" evidence="7">
    <location>
        <begin position="106"/>
        <end position="125"/>
    </location>
</feature>
<evidence type="ECO:0000313" key="9">
    <source>
        <dbReference type="Proteomes" id="UP000040576"/>
    </source>
</evidence>
<keyword evidence="8" id="KW-0347">Helicase</keyword>
<evidence type="ECO:0000313" key="8">
    <source>
        <dbReference type="EMBL" id="CEE02155.1"/>
    </source>
</evidence>
<comment type="caution">
    <text evidence="6">Lacks conserved residue(s) required for the propagation of feature annotation.</text>
</comment>
<keyword evidence="3 6" id="KW-0238">DNA-binding</keyword>
<comment type="domain">
    <text evidence="6">Has three domains with a flexible linker between the domains II and III and assumes an 'L' shape. Domain III is highly mobile and contacts RuvB.</text>
</comment>
<dbReference type="Gene3D" id="1.10.150.20">
    <property type="entry name" value="5' to 3' exonuclease, C-terminal subdomain"/>
    <property type="match status" value="1"/>
</dbReference>
<dbReference type="SUPFAM" id="SSF47781">
    <property type="entry name" value="RuvA domain 2-like"/>
    <property type="match status" value="1"/>
</dbReference>
<dbReference type="SUPFAM" id="SSF50249">
    <property type="entry name" value="Nucleic acid-binding proteins"/>
    <property type="match status" value="1"/>
</dbReference>
<keyword evidence="4 6" id="KW-0233">DNA recombination</keyword>
<name>A0A090J2Q6_9BACI</name>
<dbReference type="GeneID" id="92961609"/>
<dbReference type="GO" id="GO:0009379">
    <property type="term" value="C:Holliday junction helicase complex"/>
    <property type="evidence" value="ECO:0007669"/>
    <property type="project" value="InterPro"/>
</dbReference>
<gene>
    <name evidence="6 8" type="primary">ruvA</name>
    <name evidence="8" type="ORF">BT1A1_2334</name>
</gene>
<evidence type="ECO:0000256" key="6">
    <source>
        <dbReference type="HAMAP-Rule" id="MF_00031"/>
    </source>
</evidence>
<dbReference type="GO" id="GO:0006281">
    <property type="term" value="P:DNA repair"/>
    <property type="evidence" value="ECO:0007669"/>
    <property type="project" value="UniProtKB-UniRule"/>
</dbReference>
<evidence type="ECO:0000256" key="1">
    <source>
        <dbReference type="ARBA" id="ARBA00022490"/>
    </source>
</evidence>
<evidence type="ECO:0000259" key="7">
    <source>
        <dbReference type="SMART" id="SM00278"/>
    </source>
</evidence>
<dbReference type="Gene3D" id="2.40.50.140">
    <property type="entry name" value="Nucleic acid-binding proteins"/>
    <property type="match status" value="1"/>
</dbReference>
<keyword evidence="8" id="KW-0378">Hydrolase</keyword>
<dbReference type="RefSeq" id="WP_034771343.1">
    <property type="nucleotide sequence ID" value="NZ_CCRF01000065.1"/>
</dbReference>
<dbReference type="GO" id="GO:0006310">
    <property type="term" value="P:DNA recombination"/>
    <property type="evidence" value="ECO:0007669"/>
    <property type="project" value="UniProtKB-UniRule"/>
</dbReference>
<keyword evidence="8" id="KW-0067">ATP-binding</keyword>
<evidence type="ECO:0000256" key="3">
    <source>
        <dbReference type="ARBA" id="ARBA00023125"/>
    </source>
</evidence>
<dbReference type="PATRIC" id="fig|35841.6.peg.3322"/>
<dbReference type="NCBIfam" id="TIGR00084">
    <property type="entry name" value="ruvA"/>
    <property type="match status" value="1"/>
</dbReference>
<proteinExistence type="inferred from homology"/>
<dbReference type="Proteomes" id="UP000040576">
    <property type="component" value="Unassembled WGS sequence"/>
</dbReference>
<comment type="function">
    <text evidence="6">The RuvA-RuvB-RuvC complex processes Holliday junction (HJ) DNA during genetic recombination and DNA repair, while the RuvA-RuvB complex plays an important role in the rescue of blocked DNA replication forks via replication fork reversal (RFR). RuvA specifically binds to HJ cruciform DNA, conferring on it an open structure. The RuvB hexamer acts as an ATP-dependent pump, pulling dsDNA into and through the RuvAB complex. HJ branch migration allows RuvC to scan DNA until it finds its consensus sequence, where it cleaves and resolves the cruciform DNA.</text>
</comment>
<evidence type="ECO:0000256" key="5">
    <source>
        <dbReference type="ARBA" id="ARBA00023204"/>
    </source>
</evidence>
<evidence type="ECO:0000256" key="2">
    <source>
        <dbReference type="ARBA" id="ARBA00022763"/>
    </source>
</evidence>
<comment type="similarity">
    <text evidence="6">Belongs to the RuvA family.</text>
</comment>
<dbReference type="GO" id="GO:0016787">
    <property type="term" value="F:hydrolase activity"/>
    <property type="evidence" value="ECO:0007669"/>
    <property type="project" value="UniProtKB-KW"/>
</dbReference>
<dbReference type="InterPro" id="IPR036267">
    <property type="entry name" value="RuvA_C_sf"/>
</dbReference>
<dbReference type="GO" id="GO:0005524">
    <property type="term" value="F:ATP binding"/>
    <property type="evidence" value="ECO:0007669"/>
    <property type="project" value="InterPro"/>
</dbReference>
<sequence length="200" mass="22647">MYAYIVGTVEYISPQYIVVENHGIGYQIFTPNPYIFRQDQTKQKIYTYFHVRDDAHILYGFRTLEEKQFFTKLINVSGIGPKGALAILAAGEPKQIAHAIEQENEKFLTTFPGVGKKTARQIILDLKGKLQEFLDDLPDHTGGGSEVMDEENHELKEALLALEALGYSNKEIRKVAGMLNTEKLSTDQYIKLALKKLSHL</sequence>
<dbReference type="Gene3D" id="1.10.8.10">
    <property type="entry name" value="DNA helicase RuvA subunit, C-terminal domain"/>
    <property type="match status" value="1"/>
</dbReference>
<organism evidence="8 9">
    <name type="scientific">Caldibacillus thermoamylovorans</name>
    <dbReference type="NCBI Taxonomy" id="35841"/>
    <lineage>
        <taxon>Bacteria</taxon>
        <taxon>Bacillati</taxon>
        <taxon>Bacillota</taxon>
        <taxon>Bacilli</taxon>
        <taxon>Bacillales</taxon>
        <taxon>Bacillaceae</taxon>
        <taxon>Caldibacillus</taxon>
    </lineage>
</organism>
<accession>A0A090J2Q6</accession>
<keyword evidence="2 6" id="KW-0227">DNA damage</keyword>
<dbReference type="SUPFAM" id="SSF46929">
    <property type="entry name" value="DNA helicase RuvA subunit, C-terminal domain"/>
    <property type="match status" value="1"/>
</dbReference>
<dbReference type="InterPro" id="IPR012340">
    <property type="entry name" value="NA-bd_OB-fold"/>
</dbReference>
<dbReference type="GO" id="GO:0005737">
    <property type="term" value="C:cytoplasm"/>
    <property type="evidence" value="ECO:0007669"/>
    <property type="project" value="UniProtKB-SubCell"/>
</dbReference>
<dbReference type="EMBL" id="CCRF01000065">
    <property type="protein sequence ID" value="CEE02155.1"/>
    <property type="molecule type" value="Genomic_DNA"/>
</dbReference>
<dbReference type="InterPro" id="IPR011114">
    <property type="entry name" value="RuvA_C"/>
</dbReference>
<dbReference type="STRING" id="35841.B4167_0893"/>
<dbReference type="Pfam" id="PF14520">
    <property type="entry name" value="HHH_5"/>
    <property type="match status" value="1"/>
</dbReference>
<keyword evidence="8" id="KW-0547">Nucleotide-binding</keyword>
<comment type="subcellular location">
    <subcellularLocation>
        <location evidence="6">Cytoplasm</location>
    </subcellularLocation>
</comment>
<dbReference type="InterPro" id="IPR000085">
    <property type="entry name" value="RuvA"/>
</dbReference>
<dbReference type="GO" id="GO:0009378">
    <property type="term" value="F:four-way junction helicase activity"/>
    <property type="evidence" value="ECO:0007669"/>
    <property type="project" value="InterPro"/>
</dbReference>
<keyword evidence="9" id="KW-1185">Reference proteome</keyword>
<dbReference type="GO" id="GO:0048476">
    <property type="term" value="C:Holliday junction resolvase complex"/>
    <property type="evidence" value="ECO:0007669"/>
    <property type="project" value="UniProtKB-UniRule"/>
</dbReference>
<dbReference type="InterPro" id="IPR003583">
    <property type="entry name" value="Hlx-hairpin-Hlx_DNA-bd_motif"/>
</dbReference>
<dbReference type="InterPro" id="IPR013849">
    <property type="entry name" value="DNA_helicase_Holl-junc_RuvA_I"/>
</dbReference>
<dbReference type="CDD" id="cd14332">
    <property type="entry name" value="UBA_RuvA_C"/>
    <property type="match status" value="1"/>
</dbReference>
<dbReference type="AlphaFoldDB" id="A0A090J2Q6"/>
<dbReference type="Pfam" id="PF07499">
    <property type="entry name" value="RuvA_C"/>
    <property type="match status" value="1"/>
</dbReference>
<reference evidence="8 9" key="1">
    <citation type="submission" date="2014-07" db="EMBL/GenBank/DDBJ databases">
        <authorList>
            <person name="Wibberg Daniel"/>
        </authorList>
    </citation>
    <scope>NUCLEOTIDE SEQUENCE [LARGE SCALE GENOMIC DNA]</scope>
</reference>
<keyword evidence="5 6" id="KW-0234">DNA repair</keyword>
<protein>
    <recommendedName>
        <fullName evidence="6">Holliday junction branch migration complex subunit RuvA</fullName>
    </recommendedName>
</protein>
<dbReference type="eggNOG" id="COG0632">
    <property type="taxonomic scope" value="Bacteria"/>
</dbReference>
<dbReference type="InterPro" id="IPR010994">
    <property type="entry name" value="RuvA_2-like"/>
</dbReference>
<dbReference type="HAMAP" id="MF_00031">
    <property type="entry name" value="DNA_HJ_migration_RuvA"/>
    <property type="match status" value="1"/>
</dbReference>